<dbReference type="GO" id="GO:0005886">
    <property type="term" value="C:plasma membrane"/>
    <property type="evidence" value="ECO:0007669"/>
    <property type="project" value="UniProtKB-SubCell"/>
</dbReference>
<keyword evidence="9 10" id="KW-0807">Transducer</keyword>
<dbReference type="GO" id="GO:0005549">
    <property type="term" value="F:odorant binding"/>
    <property type="evidence" value="ECO:0007669"/>
    <property type="project" value="InterPro"/>
</dbReference>
<keyword evidence="7 10" id="KW-0472">Membrane</keyword>
<dbReference type="RefSeq" id="XP_016771361.2">
    <property type="nucleotide sequence ID" value="XM_016915872.2"/>
</dbReference>
<dbReference type="GO" id="GO:0007165">
    <property type="term" value="P:signal transduction"/>
    <property type="evidence" value="ECO:0007669"/>
    <property type="project" value="UniProtKB-KW"/>
</dbReference>
<dbReference type="AlphaFoldDB" id="A0A7M7M163"/>
<dbReference type="GO" id="GO:0004984">
    <property type="term" value="F:olfactory receptor activity"/>
    <property type="evidence" value="ECO:0007669"/>
    <property type="project" value="InterPro"/>
</dbReference>
<comment type="subcellular location">
    <subcellularLocation>
        <location evidence="1 10">Cell membrane</location>
        <topology evidence="1 10">Multi-pass membrane protein</topology>
    </subcellularLocation>
</comment>
<evidence type="ECO:0000256" key="5">
    <source>
        <dbReference type="ARBA" id="ARBA00022725"/>
    </source>
</evidence>
<feature type="signal peptide" evidence="11">
    <location>
        <begin position="1"/>
        <end position="23"/>
    </location>
</feature>
<keyword evidence="11" id="KW-0732">Signal</keyword>
<dbReference type="PROSITE" id="PS51257">
    <property type="entry name" value="PROKAR_LIPOPROTEIN"/>
    <property type="match status" value="1"/>
</dbReference>
<keyword evidence="13" id="KW-1185">Reference proteome</keyword>
<evidence type="ECO:0000256" key="1">
    <source>
        <dbReference type="ARBA" id="ARBA00004651"/>
    </source>
</evidence>
<proteinExistence type="inferred from homology"/>
<evidence type="ECO:0000256" key="10">
    <source>
        <dbReference type="RuleBase" id="RU351113"/>
    </source>
</evidence>
<evidence type="ECO:0000313" key="13">
    <source>
        <dbReference type="Proteomes" id="UP000005203"/>
    </source>
</evidence>
<feature type="transmembrane region" description="Helical" evidence="10">
    <location>
        <begin position="242"/>
        <end position="263"/>
    </location>
</feature>
<gene>
    <name evidence="14" type="primary">LOC100578685</name>
</gene>
<dbReference type="InterPro" id="IPR004117">
    <property type="entry name" value="7tm6_olfct_rcpt"/>
</dbReference>
<keyword evidence="6 10" id="KW-1133">Transmembrane helix</keyword>
<reference evidence="14" key="2">
    <citation type="submission" date="2025-04" db="UniProtKB">
        <authorList>
            <consortium name="RefSeq"/>
        </authorList>
    </citation>
    <scope>IDENTIFICATION</scope>
    <source>
        <strain evidence="14">DH4</strain>
        <tissue evidence="14">Whole body</tissue>
    </source>
</reference>
<protein>
    <recommendedName>
        <fullName evidence="10">Odorant receptor</fullName>
    </recommendedName>
</protein>
<organism evidence="12">
    <name type="scientific">Apis mellifera</name>
    <name type="common">Honeybee</name>
    <dbReference type="NCBI Taxonomy" id="7460"/>
    <lineage>
        <taxon>Eukaryota</taxon>
        <taxon>Metazoa</taxon>
        <taxon>Ecdysozoa</taxon>
        <taxon>Arthropoda</taxon>
        <taxon>Hexapoda</taxon>
        <taxon>Insecta</taxon>
        <taxon>Pterygota</taxon>
        <taxon>Neoptera</taxon>
        <taxon>Endopterygota</taxon>
        <taxon>Hymenoptera</taxon>
        <taxon>Apocrita</taxon>
        <taxon>Aculeata</taxon>
        <taxon>Apoidea</taxon>
        <taxon>Anthophila</taxon>
        <taxon>Apidae</taxon>
        <taxon>Apis</taxon>
    </lineage>
</organism>
<evidence type="ECO:0000256" key="7">
    <source>
        <dbReference type="ARBA" id="ARBA00023136"/>
    </source>
</evidence>
<evidence type="ECO:0000313" key="12">
    <source>
        <dbReference type="EnsemblMetazoa" id="XP_016771361"/>
    </source>
</evidence>
<keyword evidence="3 10" id="KW-0716">Sensory transduction</keyword>
<feature type="transmembrane region" description="Helical" evidence="10">
    <location>
        <begin position="167"/>
        <end position="188"/>
    </location>
</feature>
<dbReference type="KEGG" id="ame:100578685"/>
<keyword evidence="5 10" id="KW-0552">Olfaction</keyword>
<evidence type="ECO:0000256" key="9">
    <source>
        <dbReference type="ARBA" id="ARBA00023224"/>
    </source>
</evidence>
<comment type="similarity">
    <text evidence="10">Belongs to the insect chemoreceptor superfamily. Heteromeric odorant receptor channel (TC 1.A.69) family.</text>
</comment>
<evidence type="ECO:0000256" key="8">
    <source>
        <dbReference type="ARBA" id="ARBA00023170"/>
    </source>
</evidence>
<evidence type="ECO:0000313" key="14">
    <source>
        <dbReference type="RefSeq" id="XP_016771361.2"/>
    </source>
</evidence>
<reference evidence="12" key="1">
    <citation type="submission" date="2021-01" db="UniProtKB">
        <authorList>
            <consortium name="EnsemblMetazoa"/>
        </authorList>
    </citation>
    <scope>IDENTIFICATION</scope>
    <source>
        <strain evidence="12">DH4</strain>
    </source>
</reference>
<dbReference type="OrthoDB" id="6597368at2759"/>
<dbReference type="EnsemblMetazoa" id="XM_016915872">
    <property type="protein sequence ID" value="XP_016771361"/>
    <property type="gene ID" value="LOC100578685"/>
</dbReference>
<evidence type="ECO:0000256" key="6">
    <source>
        <dbReference type="ARBA" id="ARBA00022989"/>
    </source>
</evidence>
<feature type="transmembrane region" description="Helical" evidence="10">
    <location>
        <begin position="275"/>
        <end position="294"/>
    </location>
</feature>
<sequence>MRILRWTFLLFALCGCFPPSSWTTRLKRYLYKIYAVFSFVALNSFLLSQILDMVYNVKGTDDFSDNFSVTVVVFVTCFKLITILTRRENILLLCNILKQEPLSPINTEEFEIFLKFEKLTDWNTLGYFILLMSSSLCILMGSLLANFKIRKLAFRTWLPYDYSTASAFLLAFAYQVVVATVCTFACVASDTLYSGLLIHISCQFEILEHRLKNIGSDKNYTMKQCVRHHNHIYKYGEMVNDAFQSIMFFQFCTSLSMICFNFYRIMQIEMDSRYVGTILYMVCSLMQIFYYCWFSNEVKLKSLELSDMIFRSNWTSLNNNVQRAILLVMRRSMKPIEFTSIYIVSVNLDSFMTLLKSSYSAFSVLQQSRES</sequence>
<accession>A0A8B7KPF9</accession>
<accession>A0A7M7M163</accession>
<evidence type="ECO:0000256" key="4">
    <source>
        <dbReference type="ARBA" id="ARBA00022692"/>
    </source>
</evidence>
<dbReference type="GeneID" id="100578685"/>
<evidence type="ECO:0000256" key="3">
    <source>
        <dbReference type="ARBA" id="ARBA00022606"/>
    </source>
</evidence>
<name>A0A7M7M163_APIME</name>
<comment type="caution">
    <text evidence="10">Lacks conserved residue(s) required for the propagation of feature annotation.</text>
</comment>
<dbReference type="PANTHER" id="PTHR21137:SF35">
    <property type="entry name" value="ODORANT RECEPTOR 19A-RELATED"/>
    <property type="match status" value="1"/>
</dbReference>
<keyword evidence="8 10" id="KW-0675">Receptor</keyword>
<feature type="transmembrane region" description="Helical" evidence="10">
    <location>
        <begin position="33"/>
        <end position="55"/>
    </location>
</feature>
<evidence type="ECO:0000256" key="2">
    <source>
        <dbReference type="ARBA" id="ARBA00022475"/>
    </source>
</evidence>
<dbReference type="Pfam" id="PF02949">
    <property type="entry name" value="7tm_6"/>
    <property type="match status" value="1"/>
</dbReference>
<dbReference type="Proteomes" id="UP000005203">
    <property type="component" value="Linkage group LG13"/>
</dbReference>
<keyword evidence="2" id="KW-1003">Cell membrane</keyword>
<keyword evidence="4 10" id="KW-0812">Transmembrane</keyword>
<feature type="chain" id="PRO_5044660385" description="Odorant receptor" evidence="11">
    <location>
        <begin position="24"/>
        <end position="371"/>
    </location>
</feature>
<feature type="transmembrane region" description="Helical" evidence="10">
    <location>
        <begin position="125"/>
        <end position="147"/>
    </location>
</feature>
<evidence type="ECO:0000256" key="11">
    <source>
        <dbReference type="SAM" id="SignalP"/>
    </source>
</evidence>
<dbReference type="PANTHER" id="PTHR21137">
    <property type="entry name" value="ODORANT RECEPTOR"/>
    <property type="match status" value="1"/>
</dbReference>